<dbReference type="KEGG" id="nba:CUN60_11660"/>
<dbReference type="Gene3D" id="3.40.50.300">
    <property type="entry name" value="P-loop containing nucleotide triphosphate hydrolases"/>
    <property type="match status" value="1"/>
</dbReference>
<dbReference type="GO" id="GO:0051301">
    <property type="term" value="P:cell division"/>
    <property type="evidence" value="ECO:0007669"/>
    <property type="project" value="UniProtKB-KW"/>
</dbReference>
<keyword evidence="6 10" id="KW-0067">ATP-binding</keyword>
<gene>
    <name evidence="10" type="ORF">CUN60_11660</name>
</gene>
<evidence type="ECO:0000256" key="1">
    <source>
        <dbReference type="ARBA" id="ARBA00002579"/>
    </source>
</evidence>
<reference evidence="11" key="1">
    <citation type="submission" date="2017-11" db="EMBL/GenBank/DDBJ databases">
        <authorList>
            <person name="Chan K.G."/>
            <person name="Lee L.S."/>
        </authorList>
    </citation>
    <scope>NUCLEOTIDE SEQUENCE [LARGE SCALE GENOMIC DNA]</scope>
    <source>
        <strain evidence="11">DSM 100970</strain>
    </source>
</reference>
<dbReference type="AlphaFoldDB" id="A0A2I7N9T4"/>
<dbReference type="InterPro" id="IPR017871">
    <property type="entry name" value="ABC_transporter-like_CS"/>
</dbReference>
<dbReference type="GO" id="GO:0005524">
    <property type="term" value="F:ATP binding"/>
    <property type="evidence" value="ECO:0007669"/>
    <property type="project" value="UniProtKB-KW"/>
</dbReference>
<dbReference type="PANTHER" id="PTHR24220">
    <property type="entry name" value="IMPORT ATP-BINDING PROTEIN"/>
    <property type="match status" value="1"/>
</dbReference>
<keyword evidence="7" id="KW-1278">Translocase</keyword>
<dbReference type="PROSITE" id="PS50893">
    <property type="entry name" value="ABC_TRANSPORTER_2"/>
    <property type="match status" value="1"/>
</dbReference>
<dbReference type="PANTHER" id="PTHR24220:SF470">
    <property type="entry name" value="CELL DIVISION ATP-BINDING PROTEIN FTSE"/>
    <property type="match status" value="1"/>
</dbReference>
<dbReference type="GO" id="GO:0005886">
    <property type="term" value="C:plasma membrane"/>
    <property type="evidence" value="ECO:0007669"/>
    <property type="project" value="UniProtKB-ARBA"/>
</dbReference>
<evidence type="ECO:0000259" key="9">
    <source>
        <dbReference type="PROSITE" id="PS50893"/>
    </source>
</evidence>
<sequence length="218" mass="24128">MIQFNQVTKSYGTSNNALNNISFSINKGELVFLAGHSGAGKSTILKLIAGIEIASMGSTIINGIDLAQISQNQRTFIRQHVGIVFQDHKILFDRNVFDNVRLGLDITGLYNKEETIERVTSALHAVGLEHKIKTHPQELSGGEQQRLCIARAVVHKPKILLADEPTANLDRENALKILELFKAFHKAGVTIIISAHDETLLSDYGKRILYLNNGQFRG</sequence>
<evidence type="ECO:0000256" key="7">
    <source>
        <dbReference type="ARBA" id="ARBA00022967"/>
    </source>
</evidence>
<dbReference type="OrthoDB" id="581709at2"/>
<dbReference type="EMBL" id="CP024847">
    <property type="protein sequence ID" value="AUR53201.1"/>
    <property type="molecule type" value="Genomic_DNA"/>
</dbReference>
<evidence type="ECO:0000313" key="10">
    <source>
        <dbReference type="EMBL" id="AUR53201.1"/>
    </source>
</evidence>
<dbReference type="Pfam" id="PF00005">
    <property type="entry name" value="ABC_tran"/>
    <property type="match status" value="1"/>
</dbReference>
<dbReference type="GO" id="GO:0006865">
    <property type="term" value="P:amino acid transport"/>
    <property type="evidence" value="ECO:0007669"/>
    <property type="project" value="UniProtKB-KW"/>
</dbReference>
<organism evidence="10 11">
    <name type="scientific">Aquella oligotrophica</name>
    <dbReference type="NCBI Taxonomy" id="2067065"/>
    <lineage>
        <taxon>Bacteria</taxon>
        <taxon>Pseudomonadati</taxon>
        <taxon>Pseudomonadota</taxon>
        <taxon>Betaproteobacteria</taxon>
        <taxon>Neisseriales</taxon>
        <taxon>Neisseriaceae</taxon>
        <taxon>Aquella</taxon>
    </lineage>
</organism>
<evidence type="ECO:0000256" key="8">
    <source>
        <dbReference type="ARBA" id="ARBA00022970"/>
    </source>
</evidence>
<dbReference type="Proteomes" id="UP000236655">
    <property type="component" value="Chromosome"/>
</dbReference>
<keyword evidence="4" id="KW-0472">Membrane</keyword>
<evidence type="ECO:0000256" key="2">
    <source>
        <dbReference type="ARBA" id="ARBA00005417"/>
    </source>
</evidence>
<dbReference type="InterPro" id="IPR003439">
    <property type="entry name" value="ABC_transporter-like_ATP-bd"/>
</dbReference>
<keyword evidence="8" id="KW-0029">Amino-acid transport</keyword>
<name>A0A2I7N9T4_9NEIS</name>
<dbReference type="SUPFAM" id="SSF52540">
    <property type="entry name" value="P-loop containing nucleoside triphosphate hydrolases"/>
    <property type="match status" value="1"/>
</dbReference>
<dbReference type="PROSITE" id="PS00211">
    <property type="entry name" value="ABC_TRANSPORTER_1"/>
    <property type="match status" value="1"/>
</dbReference>
<dbReference type="FunFam" id="3.40.50.300:FF:000056">
    <property type="entry name" value="Cell division ATP-binding protein FtsE"/>
    <property type="match status" value="1"/>
</dbReference>
<feature type="domain" description="ABC transporter" evidence="9">
    <location>
        <begin position="2"/>
        <end position="218"/>
    </location>
</feature>
<dbReference type="InterPro" id="IPR015854">
    <property type="entry name" value="ABC_transpr_LolD-like"/>
</dbReference>
<proteinExistence type="inferred from homology"/>
<dbReference type="SMART" id="SM00382">
    <property type="entry name" value="AAA"/>
    <property type="match status" value="1"/>
</dbReference>
<dbReference type="GO" id="GO:0016887">
    <property type="term" value="F:ATP hydrolysis activity"/>
    <property type="evidence" value="ECO:0007669"/>
    <property type="project" value="InterPro"/>
</dbReference>
<evidence type="ECO:0000313" key="11">
    <source>
        <dbReference type="Proteomes" id="UP000236655"/>
    </source>
</evidence>
<protein>
    <recommendedName>
        <fullName evidence="3">Cell division ATP-binding protein FtsE</fullName>
    </recommendedName>
</protein>
<dbReference type="RefSeq" id="WP_102952487.1">
    <property type="nucleotide sequence ID" value="NZ_CP024847.1"/>
</dbReference>
<evidence type="ECO:0000256" key="6">
    <source>
        <dbReference type="ARBA" id="ARBA00022840"/>
    </source>
</evidence>
<evidence type="ECO:0000256" key="4">
    <source>
        <dbReference type="ARBA" id="ARBA00022475"/>
    </source>
</evidence>
<keyword evidence="8" id="KW-0813">Transport</keyword>
<dbReference type="InterPro" id="IPR003593">
    <property type="entry name" value="AAA+_ATPase"/>
</dbReference>
<accession>A0A2I7N9T4</accession>
<keyword evidence="4" id="KW-1003">Cell membrane</keyword>
<evidence type="ECO:0000256" key="3">
    <source>
        <dbReference type="ARBA" id="ARBA00020019"/>
    </source>
</evidence>
<comment type="function">
    <text evidence="1">Part of the ABC transporter FtsEX involved in cellular division. Important for assembly or stability of the septal ring.</text>
</comment>
<keyword evidence="5" id="KW-0547">Nucleotide-binding</keyword>
<comment type="similarity">
    <text evidence="2">Belongs to the ABC transporter superfamily.</text>
</comment>
<evidence type="ECO:0000256" key="5">
    <source>
        <dbReference type="ARBA" id="ARBA00022741"/>
    </source>
</evidence>
<keyword evidence="10" id="KW-0132">Cell division</keyword>
<dbReference type="GO" id="GO:0022857">
    <property type="term" value="F:transmembrane transporter activity"/>
    <property type="evidence" value="ECO:0007669"/>
    <property type="project" value="TreeGrafter"/>
</dbReference>
<keyword evidence="10" id="KW-0131">Cell cycle</keyword>
<keyword evidence="11" id="KW-1185">Reference proteome</keyword>
<dbReference type="InterPro" id="IPR027417">
    <property type="entry name" value="P-loop_NTPase"/>
</dbReference>